<dbReference type="AlphaFoldDB" id="A0AA37WN49"/>
<dbReference type="SUPFAM" id="SSF52540">
    <property type="entry name" value="P-loop containing nucleoside triphosphate hydrolases"/>
    <property type="match status" value="1"/>
</dbReference>
<dbReference type="RefSeq" id="WP_232593317.1">
    <property type="nucleotide sequence ID" value="NZ_BSPD01000037.1"/>
</dbReference>
<evidence type="ECO:0000313" key="2">
    <source>
        <dbReference type="EMBL" id="GLS25911.1"/>
    </source>
</evidence>
<keyword evidence="3" id="KW-1185">Reference proteome</keyword>
<proteinExistence type="predicted"/>
<name>A0AA37WN49_9GAMM</name>
<dbReference type="Pfam" id="PF13401">
    <property type="entry name" value="AAA_22"/>
    <property type="match status" value="1"/>
</dbReference>
<protein>
    <submittedName>
        <fullName evidence="2">MSHA biogenesis protein MshM</fullName>
    </submittedName>
</protein>
<evidence type="ECO:0000259" key="1">
    <source>
        <dbReference type="Pfam" id="PF13401"/>
    </source>
</evidence>
<dbReference type="InterPro" id="IPR052026">
    <property type="entry name" value="ExeA_AAA_ATPase_DNA-bind"/>
</dbReference>
<organism evidence="2 3">
    <name type="scientific">Marinibactrum halimedae</name>
    <dbReference type="NCBI Taxonomy" id="1444977"/>
    <lineage>
        <taxon>Bacteria</taxon>
        <taxon>Pseudomonadati</taxon>
        <taxon>Pseudomonadota</taxon>
        <taxon>Gammaproteobacteria</taxon>
        <taxon>Cellvibrionales</taxon>
        <taxon>Cellvibrionaceae</taxon>
        <taxon>Marinibactrum</taxon>
    </lineage>
</organism>
<evidence type="ECO:0000313" key="3">
    <source>
        <dbReference type="Proteomes" id="UP001156870"/>
    </source>
</evidence>
<feature type="domain" description="ORC1/DEAH AAA+ ATPase" evidence="1">
    <location>
        <begin position="36"/>
        <end position="160"/>
    </location>
</feature>
<gene>
    <name evidence="2" type="ORF">GCM10007877_16260</name>
</gene>
<dbReference type="PANTHER" id="PTHR35894:SF1">
    <property type="entry name" value="PHOSPHORIBULOKINASE _ URIDINE KINASE FAMILY"/>
    <property type="match status" value="1"/>
</dbReference>
<dbReference type="InterPro" id="IPR049945">
    <property type="entry name" value="AAA_22"/>
</dbReference>
<accession>A0AA37WN49</accession>
<dbReference type="Proteomes" id="UP001156870">
    <property type="component" value="Unassembled WGS sequence"/>
</dbReference>
<dbReference type="InterPro" id="IPR027417">
    <property type="entry name" value="P-loop_NTPase"/>
</dbReference>
<dbReference type="Gene3D" id="3.40.50.300">
    <property type="entry name" value="P-loop containing nucleotide triphosphate hydrolases"/>
    <property type="match status" value="1"/>
</dbReference>
<dbReference type="PANTHER" id="PTHR35894">
    <property type="entry name" value="GENERAL SECRETION PATHWAY PROTEIN A-RELATED"/>
    <property type="match status" value="1"/>
</dbReference>
<reference evidence="2 3" key="1">
    <citation type="journal article" date="2014" name="Int. J. Syst. Evol. Microbiol.">
        <title>Complete genome sequence of Corynebacterium casei LMG S-19264T (=DSM 44701T), isolated from a smear-ripened cheese.</title>
        <authorList>
            <consortium name="US DOE Joint Genome Institute (JGI-PGF)"/>
            <person name="Walter F."/>
            <person name="Albersmeier A."/>
            <person name="Kalinowski J."/>
            <person name="Ruckert C."/>
        </authorList>
    </citation>
    <scope>NUCLEOTIDE SEQUENCE [LARGE SCALE GENOMIC DNA]</scope>
    <source>
        <strain evidence="2 3">NBRC 110095</strain>
    </source>
</reference>
<comment type="caution">
    <text evidence="2">The sequence shown here is derived from an EMBL/GenBank/DDBJ whole genome shotgun (WGS) entry which is preliminary data.</text>
</comment>
<dbReference type="EMBL" id="BSPD01000037">
    <property type="protein sequence ID" value="GLS25911.1"/>
    <property type="molecule type" value="Genomic_DNA"/>
</dbReference>
<dbReference type="GO" id="GO:0016887">
    <property type="term" value="F:ATP hydrolysis activity"/>
    <property type="evidence" value="ECO:0007669"/>
    <property type="project" value="InterPro"/>
</dbReference>
<sequence>MINAVWGITQAPFKRDKLTLLPQQNHLLDIIKIHAQQGGFSVVIGEPGVGKTVLREHIEQFNKAREYTVASCSRTLHTYRQIIWQLADSLQLETTEKNIESDLIECAFSHIRERKTLYILIDEAHLLDTSVLRKLRLLFERFPKNHNLVLFGQPSLLHYLSLSTNKDIKSRITYSATLKPLNQEDMERYIVRELESVKMGINTFDEAAMALIIRSSEGNLRLCRNLCLGSLIEAARETKRVVSITHVNNVLVQPHWRSHEELITQQVLS</sequence>